<dbReference type="OrthoDB" id="10265994at2759"/>
<dbReference type="PANTHER" id="PTHR21539:SF0">
    <property type="entry name" value="SAGA-ASSOCIATED FACTOR 29"/>
    <property type="match status" value="1"/>
</dbReference>
<keyword evidence="3" id="KW-0175">Coiled coil</keyword>
<name>A0A9P0HEF6_NEZVI</name>
<dbReference type="Proteomes" id="UP001152798">
    <property type="component" value="Chromosome 4"/>
</dbReference>
<dbReference type="InterPro" id="IPR010750">
    <property type="entry name" value="SGF29_tudor-like_dom"/>
</dbReference>
<dbReference type="InterPro" id="IPR037802">
    <property type="entry name" value="SGF29"/>
</dbReference>
<evidence type="ECO:0000313" key="8">
    <source>
        <dbReference type="Proteomes" id="UP001152798"/>
    </source>
</evidence>
<protein>
    <recommendedName>
        <fullName evidence="6">SGF29 C-terminal domain-containing protein</fullName>
    </recommendedName>
</protein>
<evidence type="ECO:0000313" key="7">
    <source>
        <dbReference type="EMBL" id="CAH1400544.1"/>
    </source>
</evidence>
<keyword evidence="2" id="KW-0805">Transcription regulation</keyword>
<dbReference type="CDD" id="cd20394">
    <property type="entry name" value="Tudor_SGF29_rpt2"/>
    <property type="match status" value="1"/>
</dbReference>
<dbReference type="AlphaFoldDB" id="A0A9P0HEF6"/>
<keyword evidence="5" id="KW-0539">Nucleus</keyword>
<evidence type="ECO:0000259" key="6">
    <source>
        <dbReference type="PROSITE" id="PS51518"/>
    </source>
</evidence>
<reference evidence="7" key="1">
    <citation type="submission" date="2022-01" db="EMBL/GenBank/DDBJ databases">
        <authorList>
            <person name="King R."/>
        </authorList>
    </citation>
    <scope>NUCLEOTIDE SEQUENCE</scope>
</reference>
<dbReference type="PROSITE" id="PS51518">
    <property type="entry name" value="SGF29_C"/>
    <property type="match status" value="1"/>
</dbReference>
<dbReference type="InterPro" id="IPR047287">
    <property type="entry name" value="Tudor_SGF29_rpt2"/>
</dbReference>
<evidence type="ECO:0000256" key="2">
    <source>
        <dbReference type="ARBA" id="ARBA00023015"/>
    </source>
</evidence>
<feature type="domain" description="SGF29 C-terminal" evidence="6">
    <location>
        <begin position="145"/>
        <end position="287"/>
    </location>
</feature>
<dbReference type="GO" id="GO:0140672">
    <property type="term" value="C:ATAC complex"/>
    <property type="evidence" value="ECO:0007669"/>
    <property type="project" value="UniProtKB-ARBA"/>
</dbReference>
<dbReference type="FunFam" id="2.30.30.140:FF:000026">
    <property type="entry name" value="SAGA-associated factor 29 homolog"/>
    <property type="match status" value="1"/>
</dbReference>
<evidence type="ECO:0000256" key="1">
    <source>
        <dbReference type="ARBA" id="ARBA00004123"/>
    </source>
</evidence>
<dbReference type="EMBL" id="OV725080">
    <property type="protein sequence ID" value="CAH1400544.1"/>
    <property type="molecule type" value="Genomic_DNA"/>
</dbReference>
<proteinExistence type="predicted"/>
<keyword evidence="4" id="KW-0804">Transcription</keyword>
<dbReference type="Gene3D" id="2.30.30.140">
    <property type="match status" value="2"/>
</dbReference>
<dbReference type="GO" id="GO:0005634">
    <property type="term" value="C:nucleus"/>
    <property type="evidence" value="ECO:0007669"/>
    <property type="project" value="UniProtKB-SubCell"/>
</dbReference>
<dbReference type="CDD" id="cd20393">
    <property type="entry name" value="Tudor_SGF29_rpt1"/>
    <property type="match status" value="1"/>
</dbReference>
<sequence length="287" mass="32458">MASYFENAAIQERLKTLSSLVHEIEGERLKGEQTLDHITKAHDKINQEGRLTSYNQQKLKGLYNTALSDAVQEEELLRQALTKIMEIRNICNERKLKARSEGNREIFHRGALMKMLQVSAQTLPLWVGKADSKAPPLCGAIPADPNYIAKPGDMVAAMVKIVEGDEDNWILAEVVSFNPVTRKYEVDDIDEEQKLRHTLSRRLVVPLPIMKANPETDPDALFPKGAVVMALYPQTTCFYKALVNQLPTSVLDDYELIFEDSNYADGYAPPLKVAQRYVIDIKERKKS</sequence>
<keyword evidence="8" id="KW-1185">Reference proteome</keyword>
<dbReference type="GO" id="GO:0000124">
    <property type="term" value="C:SAGA complex"/>
    <property type="evidence" value="ECO:0007669"/>
    <property type="project" value="InterPro"/>
</dbReference>
<evidence type="ECO:0000256" key="4">
    <source>
        <dbReference type="ARBA" id="ARBA00023163"/>
    </source>
</evidence>
<dbReference type="FunFam" id="2.30.30.140:FF:000029">
    <property type="entry name" value="SAGA-associated factor 29 homolog"/>
    <property type="match status" value="1"/>
</dbReference>
<organism evidence="7 8">
    <name type="scientific">Nezara viridula</name>
    <name type="common">Southern green stink bug</name>
    <name type="synonym">Cimex viridulus</name>
    <dbReference type="NCBI Taxonomy" id="85310"/>
    <lineage>
        <taxon>Eukaryota</taxon>
        <taxon>Metazoa</taxon>
        <taxon>Ecdysozoa</taxon>
        <taxon>Arthropoda</taxon>
        <taxon>Hexapoda</taxon>
        <taxon>Insecta</taxon>
        <taxon>Pterygota</taxon>
        <taxon>Neoptera</taxon>
        <taxon>Paraneoptera</taxon>
        <taxon>Hemiptera</taxon>
        <taxon>Heteroptera</taxon>
        <taxon>Panheteroptera</taxon>
        <taxon>Pentatomomorpha</taxon>
        <taxon>Pentatomoidea</taxon>
        <taxon>Pentatomidae</taxon>
        <taxon>Pentatominae</taxon>
        <taxon>Nezara</taxon>
    </lineage>
</organism>
<gene>
    <name evidence="7" type="ORF">NEZAVI_LOCUS9760</name>
</gene>
<accession>A0A9P0HEF6</accession>
<comment type="subcellular location">
    <subcellularLocation>
        <location evidence="1">Nucleus</location>
    </subcellularLocation>
</comment>
<dbReference type="Pfam" id="PF07039">
    <property type="entry name" value="SGF29_Tudor"/>
    <property type="match status" value="1"/>
</dbReference>
<dbReference type="PANTHER" id="PTHR21539">
    <property type="entry name" value="SAGA-ASSOCIATED FACTOR 29"/>
    <property type="match status" value="1"/>
</dbReference>
<evidence type="ECO:0000256" key="5">
    <source>
        <dbReference type="ARBA" id="ARBA00023242"/>
    </source>
</evidence>
<evidence type="ECO:0000256" key="3">
    <source>
        <dbReference type="ARBA" id="ARBA00023054"/>
    </source>
</evidence>
<dbReference type="InterPro" id="IPR047288">
    <property type="entry name" value="Tudor_SGF29_rpt1"/>
</dbReference>